<proteinExistence type="predicted"/>
<dbReference type="EMBL" id="CP027665">
    <property type="protein sequence ID" value="AVO36618.1"/>
    <property type="molecule type" value="Genomic_DNA"/>
</dbReference>
<sequence>MNRLIHDRLPAFLRNLDRLDASGQRDAVVNEVLETFGWMTPPAGDCTHQWELDLHGIAASGASEEEAIANWKRLARQHMRATDHRRDCPYNGQGVAP</sequence>
<dbReference type="Proteomes" id="UP000237655">
    <property type="component" value="Chromosome"/>
</dbReference>
<organism evidence="1 2">
    <name type="scientific">Pukyongiella litopenaei</name>
    <dbReference type="NCBI Taxonomy" id="2605946"/>
    <lineage>
        <taxon>Bacteria</taxon>
        <taxon>Pseudomonadati</taxon>
        <taxon>Pseudomonadota</taxon>
        <taxon>Alphaproteobacteria</taxon>
        <taxon>Rhodobacterales</taxon>
        <taxon>Paracoccaceae</taxon>
        <taxon>Pukyongiella</taxon>
    </lineage>
</organism>
<dbReference type="RefSeq" id="WP_106470933.1">
    <property type="nucleotide sequence ID" value="NZ_CP027665.1"/>
</dbReference>
<accession>A0A2S0ML57</accession>
<dbReference type="AlphaFoldDB" id="A0A2S0ML57"/>
<dbReference type="KEGG" id="thas:C6Y53_02160"/>
<protein>
    <submittedName>
        <fullName evidence="1">Uncharacterized protein</fullName>
    </submittedName>
</protein>
<keyword evidence="2" id="KW-1185">Reference proteome</keyword>
<reference evidence="2" key="1">
    <citation type="submission" date="2018-03" db="EMBL/GenBank/DDBJ databases">
        <title>Genomic analysis of the strain SH-1 isolated from shrimp intestine.</title>
        <authorList>
            <person name="Kim Y.-S."/>
            <person name="Kim S.-E."/>
            <person name="Kim K.-H."/>
        </authorList>
    </citation>
    <scope>NUCLEOTIDE SEQUENCE [LARGE SCALE GENOMIC DNA]</scope>
    <source>
        <strain evidence="2">SH-1</strain>
    </source>
</reference>
<evidence type="ECO:0000313" key="1">
    <source>
        <dbReference type="EMBL" id="AVO36618.1"/>
    </source>
</evidence>
<gene>
    <name evidence="1" type="ORF">C6Y53_02160</name>
</gene>
<evidence type="ECO:0000313" key="2">
    <source>
        <dbReference type="Proteomes" id="UP000237655"/>
    </source>
</evidence>
<name>A0A2S0ML57_9RHOB</name>